<evidence type="ECO:0000256" key="1">
    <source>
        <dbReference type="ARBA" id="ARBA00004651"/>
    </source>
</evidence>
<evidence type="ECO:0000256" key="5">
    <source>
        <dbReference type="ARBA" id="ARBA00023136"/>
    </source>
</evidence>
<dbReference type="STRING" id="33007.HMPREF3198_01470"/>
<feature type="transmembrane region" description="Helical" evidence="6">
    <location>
        <begin position="184"/>
        <end position="212"/>
    </location>
</feature>
<comment type="subcellular location">
    <subcellularLocation>
        <location evidence="1">Cell membrane</location>
        <topology evidence="1">Multi-pass membrane protein</topology>
    </subcellularLocation>
</comment>
<dbReference type="RefSeq" id="WP_024331010.1">
    <property type="nucleotide sequence ID" value="NZ_JASOXK010000002.1"/>
</dbReference>
<evidence type="ECO:0000256" key="3">
    <source>
        <dbReference type="ARBA" id="ARBA00022692"/>
    </source>
</evidence>
<reference evidence="7 8" key="1">
    <citation type="submission" date="2017-12" db="EMBL/GenBank/DDBJ databases">
        <title>Phylogenetic diversity of female urinary microbiome.</title>
        <authorList>
            <person name="Thomas-White K."/>
            <person name="Wolfe A.J."/>
        </authorList>
    </citation>
    <scope>NUCLEOTIDE SEQUENCE [LARGE SCALE GENOMIC DNA]</scope>
    <source>
        <strain evidence="7 8">UMB0402</strain>
    </source>
</reference>
<feature type="transmembrane region" description="Helical" evidence="6">
    <location>
        <begin position="255"/>
        <end position="274"/>
    </location>
</feature>
<dbReference type="InterPro" id="IPR017039">
    <property type="entry name" value="Virul_fac_BrkB"/>
</dbReference>
<evidence type="ECO:0000256" key="6">
    <source>
        <dbReference type="SAM" id="Phobius"/>
    </source>
</evidence>
<name>A0A2I1INS1_9ACTO</name>
<gene>
    <name evidence="7" type="ORF">CYJ19_03775</name>
</gene>
<feature type="transmembrane region" description="Helical" evidence="6">
    <location>
        <begin position="218"/>
        <end position="243"/>
    </location>
</feature>
<evidence type="ECO:0000256" key="2">
    <source>
        <dbReference type="ARBA" id="ARBA00022475"/>
    </source>
</evidence>
<dbReference type="PANTHER" id="PTHR30213">
    <property type="entry name" value="INNER MEMBRANE PROTEIN YHJD"/>
    <property type="match status" value="1"/>
</dbReference>
<comment type="caution">
    <text evidence="7">The sequence shown here is derived from an EMBL/GenBank/DDBJ whole genome shotgun (WGS) entry which is preliminary data.</text>
</comment>
<dbReference type="Proteomes" id="UP000235122">
    <property type="component" value="Unassembled WGS sequence"/>
</dbReference>
<keyword evidence="8" id="KW-1185">Reference proteome</keyword>
<dbReference type="PANTHER" id="PTHR30213:SF1">
    <property type="entry name" value="INNER MEMBRANE PROTEIN YHJD"/>
    <property type="match status" value="1"/>
</dbReference>
<feature type="transmembrane region" description="Helical" evidence="6">
    <location>
        <begin position="62"/>
        <end position="92"/>
    </location>
</feature>
<keyword evidence="4 6" id="KW-1133">Transmembrane helix</keyword>
<evidence type="ECO:0000256" key="4">
    <source>
        <dbReference type="ARBA" id="ARBA00022989"/>
    </source>
</evidence>
<dbReference type="EMBL" id="PKKO01000002">
    <property type="protein sequence ID" value="PKY72771.1"/>
    <property type="molecule type" value="Genomic_DNA"/>
</dbReference>
<evidence type="ECO:0000313" key="7">
    <source>
        <dbReference type="EMBL" id="PKY72771.1"/>
    </source>
</evidence>
<keyword evidence="2" id="KW-1003">Cell membrane</keyword>
<organism evidence="7 8">
    <name type="scientific">Winkia neuii</name>
    <dbReference type="NCBI Taxonomy" id="33007"/>
    <lineage>
        <taxon>Bacteria</taxon>
        <taxon>Bacillati</taxon>
        <taxon>Actinomycetota</taxon>
        <taxon>Actinomycetes</taxon>
        <taxon>Actinomycetales</taxon>
        <taxon>Actinomycetaceae</taxon>
        <taxon>Winkia</taxon>
    </lineage>
</organism>
<keyword evidence="3 6" id="KW-0812">Transmembrane</keyword>
<feature type="transmembrane region" description="Helical" evidence="6">
    <location>
        <begin position="286"/>
        <end position="304"/>
    </location>
</feature>
<dbReference type="GO" id="GO:0005886">
    <property type="term" value="C:plasma membrane"/>
    <property type="evidence" value="ECO:0007669"/>
    <property type="project" value="UniProtKB-SubCell"/>
</dbReference>
<proteinExistence type="predicted"/>
<keyword evidence="5 6" id="KW-0472">Membrane</keyword>
<protein>
    <submittedName>
        <fullName evidence="7">YihY/virulence factor BrkB family protein</fullName>
    </submittedName>
</protein>
<dbReference type="Pfam" id="PF03631">
    <property type="entry name" value="Virul_fac_BrkB"/>
    <property type="match status" value="1"/>
</dbReference>
<dbReference type="GeneID" id="35867601"/>
<sequence length="405" mass="42918">MAKNAQVTTGADPYHHTYPEGAHTLKSALSQEGAGAKIKALLSWYKDSRLGRFLARYGVQRGALLAGGISYTALFSLFAALAIGITVFMALLGSNEQLRESVFKAINSAMPGLITVGGKEGLVDPESLVLSSPFTLAGLIALISLLLSATRVMQALKVSIRDMFGITVMPVSALSDKLRDAAGFVVIALSVLATAAVGVVASTAGGTIFAAIGLPGGIGSFLIRVLVLAGAALIDAGVFWMLVRFIAAVKVPKADLLKGLVVFALGAGILRWAGTSLVASVSDNPLLASAAALVTLLLWVNLLARVTLMVCAFMANPPRPAIPANREHIHADETPNYISVTYPHTLAWPHQSLTGAIEPDPKHDPLTIETAPRTPKWGGLVGRYKTWRLQHLRRRLQKAEADYYL</sequence>
<feature type="transmembrane region" description="Helical" evidence="6">
    <location>
        <begin position="134"/>
        <end position="153"/>
    </location>
</feature>
<accession>A0A2I1INS1</accession>
<evidence type="ECO:0000313" key="8">
    <source>
        <dbReference type="Proteomes" id="UP000235122"/>
    </source>
</evidence>
<dbReference type="AlphaFoldDB" id="A0A2I1INS1"/>